<feature type="transmembrane region" description="Helical" evidence="2">
    <location>
        <begin position="61"/>
        <end position="81"/>
    </location>
</feature>
<evidence type="ECO:0000256" key="3">
    <source>
        <dbReference type="SAM" id="SignalP"/>
    </source>
</evidence>
<keyword evidence="2" id="KW-0472">Membrane</keyword>
<keyword evidence="2" id="KW-0812">Transmembrane</keyword>
<dbReference type="AlphaFoldDB" id="A0AAJ5YVE6"/>
<accession>A0AAJ5YVE6</accession>
<gene>
    <name evidence="4" type="ORF">MYAM1_002170</name>
</gene>
<keyword evidence="3" id="KW-0732">Signal</keyword>
<reference evidence="4 5" key="1">
    <citation type="submission" date="2023-03" db="EMBL/GenBank/DDBJ databases">
        <title>Mating type loci evolution in Malassezia.</title>
        <authorList>
            <person name="Coelho M.A."/>
        </authorList>
    </citation>
    <scope>NUCLEOTIDE SEQUENCE [LARGE SCALE GENOMIC DNA]</scope>
    <source>
        <strain evidence="4 5">CBS 9725</strain>
    </source>
</reference>
<keyword evidence="5" id="KW-1185">Reference proteome</keyword>
<name>A0AAJ5YVE6_9BASI</name>
<dbReference type="Proteomes" id="UP001219567">
    <property type="component" value="Chromosome 2"/>
</dbReference>
<evidence type="ECO:0000313" key="4">
    <source>
        <dbReference type="EMBL" id="WFC99426.1"/>
    </source>
</evidence>
<sequence>MVVQFAFVYLLCVQWTRLANACCSQPSFGFSIDHPFLIAFLSLAAAAIIAIAGWGRYWYCWIVFLAFSLVICIAFAVALIVHRRTSPNEDLVAVHQADTKQAKHSEQIRYQYLNKVGFYLTQTILVILALASLMVIKGAFLIVVGSSWQTGDVLDISVEFFQVFCVLPDLAFTIIAATLPTRRILESPQYAPSPSINTDIESNRQSSGKSS</sequence>
<feature type="transmembrane region" description="Helical" evidence="2">
    <location>
        <begin position="37"/>
        <end position="54"/>
    </location>
</feature>
<evidence type="ECO:0000313" key="5">
    <source>
        <dbReference type="Proteomes" id="UP001219567"/>
    </source>
</evidence>
<keyword evidence="2" id="KW-1133">Transmembrane helix</keyword>
<dbReference type="EMBL" id="CP119944">
    <property type="protein sequence ID" value="WFC99426.1"/>
    <property type="molecule type" value="Genomic_DNA"/>
</dbReference>
<proteinExistence type="predicted"/>
<feature type="region of interest" description="Disordered" evidence="1">
    <location>
        <begin position="190"/>
        <end position="211"/>
    </location>
</feature>
<feature type="transmembrane region" description="Helical" evidence="2">
    <location>
        <begin position="156"/>
        <end position="179"/>
    </location>
</feature>
<evidence type="ECO:0000256" key="1">
    <source>
        <dbReference type="SAM" id="MobiDB-lite"/>
    </source>
</evidence>
<organism evidence="4 5">
    <name type="scientific">Malassezia yamatoensis</name>
    <dbReference type="NCBI Taxonomy" id="253288"/>
    <lineage>
        <taxon>Eukaryota</taxon>
        <taxon>Fungi</taxon>
        <taxon>Dikarya</taxon>
        <taxon>Basidiomycota</taxon>
        <taxon>Ustilaginomycotina</taxon>
        <taxon>Malasseziomycetes</taxon>
        <taxon>Malasseziales</taxon>
        <taxon>Malasseziaceae</taxon>
        <taxon>Malassezia</taxon>
    </lineage>
</organism>
<feature type="signal peptide" evidence="3">
    <location>
        <begin position="1"/>
        <end position="21"/>
    </location>
</feature>
<evidence type="ECO:0000256" key="2">
    <source>
        <dbReference type="SAM" id="Phobius"/>
    </source>
</evidence>
<feature type="chain" id="PRO_5042525473" evidence="3">
    <location>
        <begin position="22"/>
        <end position="211"/>
    </location>
</feature>
<feature type="transmembrane region" description="Helical" evidence="2">
    <location>
        <begin position="119"/>
        <end position="144"/>
    </location>
</feature>
<protein>
    <submittedName>
        <fullName evidence="4">Uncharacterized protein</fullName>
    </submittedName>
</protein>